<dbReference type="EMBL" id="LAZR01001741">
    <property type="protein sequence ID" value="KKN39834.1"/>
    <property type="molecule type" value="Genomic_DNA"/>
</dbReference>
<gene>
    <name evidence="1" type="ORF">LCGC14_0739460</name>
</gene>
<organism evidence="1">
    <name type="scientific">marine sediment metagenome</name>
    <dbReference type="NCBI Taxonomy" id="412755"/>
    <lineage>
        <taxon>unclassified sequences</taxon>
        <taxon>metagenomes</taxon>
        <taxon>ecological metagenomes</taxon>
    </lineage>
</organism>
<evidence type="ECO:0000313" key="1">
    <source>
        <dbReference type="EMBL" id="KKN39834.1"/>
    </source>
</evidence>
<sequence length="52" mass="6585">MIKLRWYQTYDKNGVNSEVTLQYRDEKENEWEDVLFIREREEKYEEEPNDLL</sequence>
<comment type="caution">
    <text evidence="1">The sequence shown here is derived from an EMBL/GenBank/DDBJ whole genome shotgun (WGS) entry which is preliminary data.</text>
</comment>
<name>A0A0F9QBE9_9ZZZZ</name>
<proteinExistence type="predicted"/>
<protein>
    <submittedName>
        <fullName evidence="1">Uncharacterized protein</fullName>
    </submittedName>
</protein>
<reference evidence="1" key="1">
    <citation type="journal article" date="2015" name="Nature">
        <title>Complex archaea that bridge the gap between prokaryotes and eukaryotes.</title>
        <authorList>
            <person name="Spang A."/>
            <person name="Saw J.H."/>
            <person name="Jorgensen S.L."/>
            <person name="Zaremba-Niedzwiedzka K."/>
            <person name="Martijn J."/>
            <person name="Lind A.E."/>
            <person name="van Eijk R."/>
            <person name="Schleper C."/>
            <person name="Guy L."/>
            <person name="Ettema T.J."/>
        </authorList>
    </citation>
    <scope>NUCLEOTIDE SEQUENCE</scope>
</reference>
<dbReference type="AlphaFoldDB" id="A0A0F9QBE9"/>
<accession>A0A0F9QBE9</accession>